<evidence type="ECO:0000256" key="2">
    <source>
        <dbReference type="ARBA" id="ARBA00022692"/>
    </source>
</evidence>
<comment type="subcellular location">
    <subcellularLocation>
        <location evidence="1">Membrane</location>
        <topology evidence="1">Multi-pass membrane protein</topology>
    </subcellularLocation>
</comment>
<dbReference type="GeneID" id="37079154"/>
<feature type="transmembrane region" description="Helical" evidence="5">
    <location>
        <begin position="443"/>
        <end position="463"/>
    </location>
</feature>
<name>A0A318ZKT0_9EURO</name>
<dbReference type="EMBL" id="KZ821222">
    <property type="protein sequence ID" value="PYH48179.1"/>
    <property type="molecule type" value="Genomic_DNA"/>
</dbReference>
<dbReference type="InterPro" id="IPR011701">
    <property type="entry name" value="MFS"/>
</dbReference>
<evidence type="ECO:0000256" key="3">
    <source>
        <dbReference type="ARBA" id="ARBA00022989"/>
    </source>
</evidence>
<feature type="transmembrane region" description="Helical" evidence="5">
    <location>
        <begin position="187"/>
        <end position="205"/>
    </location>
</feature>
<dbReference type="AlphaFoldDB" id="A0A318ZKT0"/>
<proteinExistence type="predicted"/>
<dbReference type="Pfam" id="PF07690">
    <property type="entry name" value="MFS_1"/>
    <property type="match status" value="1"/>
</dbReference>
<feature type="transmembrane region" description="Helical" evidence="5">
    <location>
        <begin position="312"/>
        <end position="332"/>
    </location>
</feature>
<dbReference type="Gene3D" id="1.20.1250.20">
    <property type="entry name" value="MFS general substrate transporter like domains"/>
    <property type="match status" value="1"/>
</dbReference>
<feature type="transmembrane region" description="Helical" evidence="5">
    <location>
        <begin position="268"/>
        <end position="287"/>
    </location>
</feature>
<evidence type="ECO:0000256" key="4">
    <source>
        <dbReference type="ARBA" id="ARBA00023136"/>
    </source>
</evidence>
<evidence type="ECO:0000313" key="7">
    <source>
        <dbReference type="EMBL" id="PYH48179.1"/>
    </source>
</evidence>
<feature type="transmembrane region" description="Helical" evidence="5">
    <location>
        <begin position="372"/>
        <end position="392"/>
    </location>
</feature>
<dbReference type="GO" id="GO:0016020">
    <property type="term" value="C:membrane"/>
    <property type="evidence" value="ECO:0007669"/>
    <property type="project" value="UniProtKB-SubCell"/>
</dbReference>
<dbReference type="InterPro" id="IPR036259">
    <property type="entry name" value="MFS_trans_sf"/>
</dbReference>
<feature type="chain" id="PRO_5016239188" evidence="6">
    <location>
        <begin position="27"/>
        <end position="480"/>
    </location>
</feature>
<sequence length="480" mass="52967">MSSVYSRRPKCVLLSLFFTAFLFFLGENIQQAPRTQIYESIICNQFNQPLTECKNNRVQEELAFLKGTERLLGALPTILVIPWSIFAERYGRGTALKLALLGVCFEESWSYLICSYSAPIRLILWAPMFEVLGGGPAIITTMLHLIAAAVTTEEQRTTTFFVIRATGIAAALLAQIVSSFLMSRDVWLPWALGLLCIFLAVFAAPREPNPIDQRKVDGDASLRTEEERLSETNSTHLQNGSLDTTVADTIQSRLRELSKQMHTGLKMIFFNPPLIVLLSLSFLSQLGEDSLPMVLLLYISERYGWDFAQANYLWALGEAIQFICLIALLPYASRLLLARSGMNAYFTDYTIAVFSAMMLSLGAMLLGLGFSISGTVIGVILMSTAGGLQAALRSLVTMVITPENLGVVYSVFTVLHVMSTSLAGPIYSSVFTFGLRFGIEYTGFPFVLAAILAALTLPTFLAIRPRQDYELVPEPGFGTL</sequence>
<feature type="transmembrane region" description="Helical" evidence="5">
    <location>
        <begin position="344"/>
        <end position="366"/>
    </location>
</feature>
<dbReference type="Proteomes" id="UP000248349">
    <property type="component" value="Unassembled WGS sequence"/>
</dbReference>
<feature type="signal peptide" evidence="6">
    <location>
        <begin position="1"/>
        <end position="26"/>
    </location>
</feature>
<dbReference type="PANTHER" id="PTHR23507:SF1">
    <property type="entry name" value="FI18259P1-RELATED"/>
    <property type="match status" value="1"/>
</dbReference>
<keyword evidence="2 5" id="KW-0812">Transmembrane</keyword>
<evidence type="ECO:0000313" key="8">
    <source>
        <dbReference type="Proteomes" id="UP000248349"/>
    </source>
</evidence>
<accession>A0A318ZKT0</accession>
<feature type="transmembrane region" description="Helical" evidence="5">
    <location>
        <begin position="124"/>
        <end position="149"/>
    </location>
</feature>
<evidence type="ECO:0000256" key="1">
    <source>
        <dbReference type="ARBA" id="ARBA00004141"/>
    </source>
</evidence>
<evidence type="ECO:0000256" key="6">
    <source>
        <dbReference type="SAM" id="SignalP"/>
    </source>
</evidence>
<dbReference type="CDD" id="cd06174">
    <property type="entry name" value="MFS"/>
    <property type="match status" value="1"/>
</dbReference>
<evidence type="ECO:0000256" key="5">
    <source>
        <dbReference type="SAM" id="Phobius"/>
    </source>
</evidence>
<keyword evidence="6" id="KW-0732">Signal</keyword>
<protein>
    <submittedName>
        <fullName evidence="7">MFS general substrate transporter</fullName>
    </submittedName>
</protein>
<feature type="transmembrane region" description="Helical" evidence="5">
    <location>
        <begin position="404"/>
        <end position="423"/>
    </location>
</feature>
<dbReference type="OrthoDB" id="194139at2759"/>
<gene>
    <name evidence="7" type="ORF">BP01DRAFT_389463</name>
</gene>
<keyword evidence="8" id="KW-1185">Reference proteome</keyword>
<feature type="transmembrane region" description="Helical" evidence="5">
    <location>
        <begin position="161"/>
        <end position="181"/>
    </location>
</feature>
<organism evidence="7 8">
    <name type="scientific">Aspergillus saccharolyticus JOP 1030-1</name>
    <dbReference type="NCBI Taxonomy" id="1450539"/>
    <lineage>
        <taxon>Eukaryota</taxon>
        <taxon>Fungi</taxon>
        <taxon>Dikarya</taxon>
        <taxon>Ascomycota</taxon>
        <taxon>Pezizomycotina</taxon>
        <taxon>Eurotiomycetes</taxon>
        <taxon>Eurotiomycetidae</taxon>
        <taxon>Eurotiales</taxon>
        <taxon>Aspergillaceae</taxon>
        <taxon>Aspergillus</taxon>
        <taxon>Aspergillus subgen. Circumdati</taxon>
    </lineage>
</organism>
<keyword evidence="4 5" id="KW-0472">Membrane</keyword>
<dbReference type="GO" id="GO:0022857">
    <property type="term" value="F:transmembrane transporter activity"/>
    <property type="evidence" value="ECO:0007669"/>
    <property type="project" value="InterPro"/>
</dbReference>
<keyword evidence="3 5" id="KW-1133">Transmembrane helix</keyword>
<reference evidence="7 8" key="1">
    <citation type="submission" date="2016-12" db="EMBL/GenBank/DDBJ databases">
        <title>The genomes of Aspergillus section Nigri reveals drivers in fungal speciation.</title>
        <authorList>
            <consortium name="DOE Joint Genome Institute"/>
            <person name="Vesth T.C."/>
            <person name="Nybo J."/>
            <person name="Theobald S."/>
            <person name="Brandl J."/>
            <person name="Frisvad J.C."/>
            <person name="Nielsen K.F."/>
            <person name="Lyhne E.K."/>
            <person name="Kogle M.E."/>
            <person name="Kuo A."/>
            <person name="Riley R."/>
            <person name="Clum A."/>
            <person name="Nolan M."/>
            <person name="Lipzen A."/>
            <person name="Salamov A."/>
            <person name="Henrissat B."/>
            <person name="Wiebenga A."/>
            <person name="De Vries R.P."/>
            <person name="Grigoriev I.V."/>
            <person name="Mortensen U.H."/>
            <person name="Andersen M.R."/>
            <person name="Baker S.E."/>
        </authorList>
    </citation>
    <scope>NUCLEOTIDE SEQUENCE [LARGE SCALE GENOMIC DNA]</scope>
    <source>
        <strain evidence="7 8">JOP 1030-1</strain>
    </source>
</reference>
<dbReference type="SUPFAM" id="SSF103473">
    <property type="entry name" value="MFS general substrate transporter"/>
    <property type="match status" value="1"/>
</dbReference>
<dbReference type="RefSeq" id="XP_025434161.1">
    <property type="nucleotide sequence ID" value="XM_025577925.1"/>
</dbReference>
<dbReference type="PANTHER" id="PTHR23507">
    <property type="entry name" value="ZGC:174356"/>
    <property type="match status" value="1"/>
</dbReference>